<keyword evidence="2" id="KW-1185">Reference proteome</keyword>
<evidence type="ECO:0000313" key="2">
    <source>
        <dbReference type="Proteomes" id="UP000296049"/>
    </source>
</evidence>
<protein>
    <submittedName>
        <fullName evidence="1">Uncharacterized protein</fullName>
    </submittedName>
</protein>
<proteinExistence type="predicted"/>
<reference evidence="2" key="1">
    <citation type="journal article" date="2013" name="Nat. Genet.">
        <title>The duck genome and transcriptome provide insight into an avian influenza virus reservoir species.</title>
        <authorList>
            <person name="Huang Y."/>
            <person name="Li Y."/>
            <person name="Burt D.W."/>
            <person name="Chen H."/>
            <person name="Zhang Y."/>
            <person name="Qian W."/>
            <person name="Kim H."/>
            <person name="Gan S."/>
            <person name="Zhao Y."/>
            <person name="Li J."/>
            <person name="Yi K."/>
            <person name="Feng H."/>
            <person name="Zhu P."/>
            <person name="Li B."/>
            <person name="Liu Q."/>
            <person name="Fairley S."/>
            <person name="Magor K.E."/>
            <person name="Du Z."/>
            <person name="Hu X."/>
            <person name="Goodman L."/>
            <person name="Tafer H."/>
            <person name="Vignal A."/>
            <person name="Lee T."/>
            <person name="Kim K.W."/>
            <person name="Sheng Z."/>
            <person name="An Y."/>
            <person name="Searle S."/>
            <person name="Herrero J."/>
            <person name="Groenen M.A."/>
            <person name="Crooijmans R.P."/>
            <person name="Faraut T."/>
            <person name="Cai Q."/>
            <person name="Webster R.G."/>
            <person name="Aldridge J.R."/>
            <person name="Warren W.C."/>
            <person name="Bartschat S."/>
            <person name="Kehr S."/>
            <person name="Marz M."/>
            <person name="Stadler P.F."/>
            <person name="Smith J."/>
            <person name="Kraus R.H."/>
            <person name="Zhao Y."/>
            <person name="Ren L."/>
            <person name="Fei J."/>
            <person name="Morisson M."/>
            <person name="Kaiser P."/>
            <person name="Griffin D.K."/>
            <person name="Rao M."/>
            <person name="Pitel F."/>
            <person name="Wang J."/>
            <person name="Li N."/>
        </authorList>
    </citation>
    <scope>NUCLEOTIDE SEQUENCE [LARGE SCALE GENOMIC DNA]</scope>
</reference>
<gene>
    <name evidence="1" type="ORF">Anapl_16327</name>
</gene>
<sequence length="498" mass="53701">MLAVLGADVGCPYNGAAPPATSEEPGCTLQQHMKYAAHVSVSTASLAVLMSSSLSRRMYLGGLSIAILLSSKTEFGYEAKATPPHLNPGRASTFFASQPKFPSLQVQSTHSFLAEDIPLLLLVMGTPGRPIFDTAELAPHRPPTRGAETQKKAMPAPWRQLTCMLSCSSTWKAGCRESAYSPDATRSYTAASTGKGAAGEQQLLIQEPLYCFWRQAEAAPMHLRSSAPLATLPPSWLCVRIHQAAYILPPTLIPLPEGDDSCLTTLPVKLSLPPPRHPVLFLLQGPSSMGTTPGAGDTQVGEDFESRRGPWQLLPIESIRLLMTHIPPEVALVLCASSKPEHKWKSFVHQLIVSLASEHSVIDAKKLMTQPCVFWRENLAVYLRGNASSPKEGKATIAMLKDSADWGPPQVWINTCYMRRTAPPCLCSRVWAGPLPMGDIASLQMQTTSDLQPTSDLSASKQQSSAGHAAAWGAEHLGKHLAATKIQKIPVPSRGFPV</sequence>
<dbReference type="AlphaFoldDB" id="R0L6S6"/>
<evidence type="ECO:0000313" key="1">
    <source>
        <dbReference type="EMBL" id="EOA95972.1"/>
    </source>
</evidence>
<dbReference type="Proteomes" id="UP000296049">
    <property type="component" value="Unassembled WGS sequence"/>
</dbReference>
<name>R0L6S6_ANAPL</name>
<organism evidence="1 2">
    <name type="scientific">Anas platyrhynchos</name>
    <name type="common">Mallard</name>
    <name type="synonym">Anas boschas</name>
    <dbReference type="NCBI Taxonomy" id="8839"/>
    <lineage>
        <taxon>Eukaryota</taxon>
        <taxon>Metazoa</taxon>
        <taxon>Chordata</taxon>
        <taxon>Craniata</taxon>
        <taxon>Vertebrata</taxon>
        <taxon>Euteleostomi</taxon>
        <taxon>Archelosauria</taxon>
        <taxon>Archosauria</taxon>
        <taxon>Dinosauria</taxon>
        <taxon>Saurischia</taxon>
        <taxon>Theropoda</taxon>
        <taxon>Coelurosauria</taxon>
        <taxon>Aves</taxon>
        <taxon>Neognathae</taxon>
        <taxon>Galloanserae</taxon>
        <taxon>Anseriformes</taxon>
        <taxon>Anatidae</taxon>
        <taxon>Anatinae</taxon>
        <taxon>Anas</taxon>
    </lineage>
</organism>
<accession>R0L6S6</accession>
<dbReference type="EMBL" id="KB744112">
    <property type="protein sequence ID" value="EOA95972.1"/>
    <property type="molecule type" value="Genomic_DNA"/>
</dbReference>